<dbReference type="Proteomes" id="UP000441754">
    <property type="component" value="Unassembled WGS sequence"/>
</dbReference>
<dbReference type="PANTHER" id="PTHR48097:SF9">
    <property type="entry name" value="L-THREONINE ALDOLASE"/>
    <property type="match status" value="1"/>
</dbReference>
<dbReference type="Gene3D" id="3.40.640.10">
    <property type="entry name" value="Type I PLP-dependent aspartate aminotransferase-like (Major domain)"/>
    <property type="match status" value="1"/>
</dbReference>
<evidence type="ECO:0000313" key="6">
    <source>
        <dbReference type="Proteomes" id="UP000441754"/>
    </source>
</evidence>
<dbReference type="SUPFAM" id="SSF53383">
    <property type="entry name" value="PLP-dependent transferases"/>
    <property type="match status" value="1"/>
</dbReference>
<dbReference type="InterPro" id="IPR015424">
    <property type="entry name" value="PyrdxlP-dep_Trfase"/>
</dbReference>
<dbReference type="GO" id="GO:0005829">
    <property type="term" value="C:cytosol"/>
    <property type="evidence" value="ECO:0007669"/>
    <property type="project" value="TreeGrafter"/>
</dbReference>
<evidence type="ECO:0000256" key="3">
    <source>
        <dbReference type="ARBA" id="ARBA00022898"/>
    </source>
</evidence>
<feature type="domain" description="Aromatic amino acid beta-eliminating lyase/threonine aldolase" evidence="4">
    <location>
        <begin position="18"/>
        <end position="137"/>
    </location>
</feature>
<organism evidence="5 6">
    <name type="scientific">Larkinella terrae</name>
    <dbReference type="NCBI Taxonomy" id="2025311"/>
    <lineage>
        <taxon>Bacteria</taxon>
        <taxon>Pseudomonadati</taxon>
        <taxon>Bacteroidota</taxon>
        <taxon>Cytophagia</taxon>
        <taxon>Cytophagales</taxon>
        <taxon>Spirosomataceae</taxon>
        <taxon>Larkinella</taxon>
    </lineage>
</organism>
<dbReference type="GO" id="GO:0008732">
    <property type="term" value="F:L-allo-threonine aldolase activity"/>
    <property type="evidence" value="ECO:0007669"/>
    <property type="project" value="TreeGrafter"/>
</dbReference>
<dbReference type="InterPro" id="IPR001597">
    <property type="entry name" value="ArAA_b-elim_lyase/Thr_aldolase"/>
</dbReference>
<comment type="cofactor">
    <cofactor evidence="1">
        <name>pyridoxal 5'-phosphate</name>
        <dbReference type="ChEBI" id="CHEBI:597326"/>
    </cofactor>
</comment>
<evidence type="ECO:0000313" key="5">
    <source>
        <dbReference type="EMBL" id="MRS63324.1"/>
    </source>
</evidence>
<comment type="similarity">
    <text evidence="2">Belongs to the threonine aldolase family.</text>
</comment>
<proteinExistence type="inferred from homology"/>
<dbReference type="InterPro" id="IPR015421">
    <property type="entry name" value="PyrdxlP-dep_Trfase_major"/>
</dbReference>
<sequence>MTQKGTVQADLYSLHGCVAELGTKFARMRGKPSAIFMSTGTLANHLAIRTLAGKNSRVIVQNESHVYCDTGDSSQTLSQLNLIPLGANKATFTLKEVQEVLEKNAIWRVARKVGVISIESPVRQRRGELFDLQQMKKPASLPD</sequence>
<evidence type="ECO:0000256" key="2">
    <source>
        <dbReference type="ARBA" id="ARBA00006966"/>
    </source>
</evidence>
<dbReference type="RefSeq" id="WP_154176699.1">
    <property type="nucleotide sequence ID" value="NZ_WJXZ01000012.1"/>
</dbReference>
<dbReference type="GO" id="GO:0006567">
    <property type="term" value="P:L-threonine catabolic process"/>
    <property type="evidence" value="ECO:0007669"/>
    <property type="project" value="TreeGrafter"/>
</dbReference>
<reference evidence="5 6" key="1">
    <citation type="journal article" date="2018" name="Antonie Van Leeuwenhoek">
        <title>Larkinella terrae sp. nov., isolated from soil on Jeju Island, South Korea.</title>
        <authorList>
            <person name="Ten L.N."/>
            <person name="Jeon J."/>
            <person name="Park S.J."/>
            <person name="Park S."/>
            <person name="Lee S.Y."/>
            <person name="Kim M.K."/>
            <person name="Jung H.Y."/>
        </authorList>
    </citation>
    <scope>NUCLEOTIDE SEQUENCE [LARGE SCALE GENOMIC DNA]</scope>
    <source>
        <strain evidence="5 6">KCTC 52001</strain>
    </source>
</reference>
<dbReference type="GO" id="GO:0006545">
    <property type="term" value="P:glycine biosynthetic process"/>
    <property type="evidence" value="ECO:0007669"/>
    <property type="project" value="TreeGrafter"/>
</dbReference>
<protein>
    <recommendedName>
        <fullName evidence="4">Aromatic amino acid beta-eliminating lyase/threonine aldolase domain-containing protein</fullName>
    </recommendedName>
</protein>
<dbReference type="OrthoDB" id="9774495at2"/>
<keyword evidence="3" id="KW-0663">Pyridoxal phosphate</keyword>
<name>A0A7K0ENE5_9BACT</name>
<gene>
    <name evidence="5" type="ORF">GJJ30_18630</name>
</gene>
<evidence type="ECO:0000256" key="1">
    <source>
        <dbReference type="ARBA" id="ARBA00001933"/>
    </source>
</evidence>
<dbReference type="EMBL" id="WJXZ01000012">
    <property type="protein sequence ID" value="MRS63324.1"/>
    <property type="molecule type" value="Genomic_DNA"/>
</dbReference>
<dbReference type="PANTHER" id="PTHR48097">
    <property type="entry name" value="L-THREONINE ALDOLASE-RELATED"/>
    <property type="match status" value="1"/>
</dbReference>
<dbReference type="AlphaFoldDB" id="A0A7K0ENE5"/>
<dbReference type="Pfam" id="PF01212">
    <property type="entry name" value="Beta_elim_lyase"/>
    <property type="match status" value="1"/>
</dbReference>
<evidence type="ECO:0000259" key="4">
    <source>
        <dbReference type="Pfam" id="PF01212"/>
    </source>
</evidence>
<accession>A0A7K0ENE5</accession>
<comment type="caution">
    <text evidence="5">The sequence shown here is derived from an EMBL/GenBank/DDBJ whole genome shotgun (WGS) entry which is preliminary data.</text>
</comment>
<keyword evidence="6" id="KW-1185">Reference proteome</keyword>